<dbReference type="SUPFAM" id="SSF50249">
    <property type="entry name" value="Nucleic acid-binding proteins"/>
    <property type="match status" value="2"/>
</dbReference>
<dbReference type="EMBL" id="CAUOFW020003869">
    <property type="protein sequence ID" value="CAK9162464.1"/>
    <property type="molecule type" value="Genomic_DNA"/>
</dbReference>
<feature type="region of interest" description="Disordered" evidence="3">
    <location>
        <begin position="41"/>
        <end position="68"/>
    </location>
</feature>
<sequence length="316" mass="34829">MNFLARALKAKCSLFTHSSQRRLLIPHPVAILHHSSLYATKTPKSRKPTTLEPQQSSSSSLESTEWPRPSEIPWQSKVVNTVNLIGNVKIPVQFQASPDGKYWAGTVIAQNDSVSSDFPSFWIPVIFEGDLAHIAACHLKEKDRVYIAGHLSADPPPFTLSQGQANAQRRLLIPHPVAILHHSSLYATKTPKSRKPTTLEPQQSSSSSLESTEWPRPSEIPWQSKVVNTVNLIGNVKIPVQFQASPDGKYWAGTVIAQNDSVSSDFPSFWIPVIFEGDLAHIAACHLKEKDRVYIAGHLSADPPPFTLSQGQANAQ</sequence>
<keyword evidence="1 2" id="KW-0238">DNA-binding</keyword>
<dbReference type="Gene3D" id="2.40.50.140">
    <property type="entry name" value="Nucleic acid-binding proteins"/>
    <property type="match status" value="2"/>
</dbReference>
<accession>A0ABC8SZ53</accession>
<organism evidence="4 5">
    <name type="scientific">Ilex paraguariensis</name>
    <name type="common">yerba mate</name>
    <dbReference type="NCBI Taxonomy" id="185542"/>
    <lineage>
        <taxon>Eukaryota</taxon>
        <taxon>Viridiplantae</taxon>
        <taxon>Streptophyta</taxon>
        <taxon>Embryophyta</taxon>
        <taxon>Tracheophyta</taxon>
        <taxon>Spermatophyta</taxon>
        <taxon>Magnoliopsida</taxon>
        <taxon>eudicotyledons</taxon>
        <taxon>Gunneridae</taxon>
        <taxon>Pentapetalae</taxon>
        <taxon>asterids</taxon>
        <taxon>campanulids</taxon>
        <taxon>Aquifoliales</taxon>
        <taxon>Aquifoliaceae</taxon>
        <taxon>Ilex</taxon>
    </lineage>
</organism>
<evidence type="ECO:0000313" key="4">
    <source>
        <dbReference type="EMBL" id="CAK9162464.1"/>
    </source>
</evidence>
<gene>
    <name evidence="4" type="ORF">ILEXP_LOCUS31334</name>
</gene>
<feature type="compositionally biased region" description="Low complexity" evidence="3">
    <location>
        <begin position="196"/>
        <end position="212"/>
    </location>
</feature>
<proteinExistence type="predicted"/>
<dbReference type="AlphaFoldDB" id="A0ABC8SZ53"/>
<evidence type="ECO:0000256" key="3">
    <source>
        <dbReference type="SAM" id="MobiDB-lite"/>
    </source>
</evidence>
<dbReference type="Proteomes" id="UP001642360">
    <property type="component" value="Unassembled WGS sequence"/>
</dbReference>
<dbReference type="PANTHER" id="PTHR10302">
    <property type="entry name" value="SINGLE-STRANDED DNA-BINDING PROTEIN"/>
    <property type="match status" value="1"/>
</dbReference>
<name>A0ABC8SZ53_9AQUA</name>
<reference evidence="4 5" key="1">
    <citation type="submission" date="2024-02" db="EMBL/GenBank/DDBJ databases">
        <authorList>
            <person name="Vignale AGUSTIN F."/>
            <person name="Sosa J E."/>
            <person name="Modenutti C."/>
        </authorList>
    </citation>
    <scope>NUCLEOTIDE SEQUENCE [LARGE SCALE GENOMIC DNA]</scope>
</reference>
<evidence type="ECO:0000256" key="2">
    <source>
        <dbReference type="PROSITE-ProRule" id="PRU00252"/>
    </source>
</evidence>
<dbReference type="InterPro" id="IPR000424">
    <property type="entry name" value="Primosome_PriB/ssb"/>
</dbReference>
<keyword evidence="5" id="KW-1185">Reference proteome</keyword>
<dbReference type="InterPro" id="IPR011344">
    <property type="entry name" value="ssDNA-bd"/>
</dbReference>
<dbReference type="PANTHER" id="PTHR10302:SF23">
    <property type="entry name" value="PROTEIN OSB4, CHLOROPLASTIC"/>
    <property type="match status" value="1"/>
</dbReference>
<evidence type="ECO:0000256" key="1">
    <source>
        <dbReference type="ARBA" id="ARBA00023125"/>
    </source>
</evidence>
<feature type="region of interest" description="Disordered" evidence="3">
    <location>
        <begin position="189"/>
        <end position="216"/>
    </location>
</feature>
<comment type="caution">
    <text evidence="4">The sequence shown here is derived from an EMBL/GenBank/DDBJ whole genome shotgun (WGS) entry which is preliminary data.</text>
</comment>
<protein>
    <submittedName>
        <fullName evidence="4">Uncharacterized protein</fullName>
    </submittedName>
</protein>
<dbReference type="InterPro" id="IPR012340">
    <property type="entry name" value="NA-bd_OB-fold"/>
</dbReference>
<evidence type="ECO:0000313" key="5">
    <source>
        <dbReference type="Proteomes" id="UP001642360"/>
    </source>
</evidence>
<feature type="compositionally biased region" description="Low complexity" evidence="3">
    <location>
        <begin position="48"/>
        <end position="64"/>
    </location>
</feature>
<dbReference type="PROSITE" id="PS50935">
    <property type="entry name" value="SSB"/>
    <property type="match status" value="2"/>
</dbReference>
<dbReference type="GO" id="GO:0003677">
    <property type="term" value="F:DNA binding"/>
    <property type="evidence" value="ECO:0007669"/>
    <property type="project" value="UniProtKB-UniRule"/>
</dbReference>